<feature type="domain" description="Ig-like" evidence="2">
    <location>
        <begin position="80"/>
        <end position="176"/>
    </location>
</feature>
<dbReference type="Gene3D" id="2.60.40.10">
    <property type="entry name" value="Immunoglobulins"/>
    <property type="match status" value="1"/>
</dbReference>
<reference evidence="3 4" key="1">
    <citation type="submission" date="2019-07" db="EMBL/GenBank/DDBJ databases">
        <title>Draft genome assembly of a fouling barnacle, Amphibalanus amphitrite (Darwin, 1854): The first reference genome for Thecostraca.</title>
        <authorList>
            <person name="Kim W."/>
        </authorList>
    </citation>
    <scope>NUCLEOTIDE SEQUENCE [LARGE SCALE GENOMIC DNA]</scope>
    <source>
        <strain evidence="3">SNU_AA5</strain>
        <tissue evidence="3">Soma without cirri and trophi</tissue>
    </source>
</reference>
<feature type="region of interest" description="Disordered" evidence="1">
    <location>
        <begin position="200"/>
        <end position="233"/>
    </location>
</feature>
<organism evidence="3 4">
    <name type="scientific">Amphibalanus amphitrite</name>
    <name type="common">Striped barnacle</name>
    <name type="synonym">Balanus amphitrite</name>
    <dbReference type="NCBI Taxonomy" id="1232801"/>
    <lineage>
        <taxon>Eukaryota</taxon>
        <taxon>Metazoa</taxon>
        <taxon>Ecdysozoa</taxon>
        <taxon>Arthropoda</taxon>
        <taxon>Crustacea</taxon>
        <taxon>Multicrustacea</taxon>
        <taxon>Cirripedia</taxon>
        <taxon>Thoracica</taxon>
        <taxon>Thoracicalcarea</taxon>
        <taxon>Balanomorpha</taxon>
        <taxon>Balanoidea</taxon>
        <taxon>Balanidae</taxon>
        <taxon>Amphibalaninae</taxon>
        <taxon>Amphibalanus</taxon>
    </lineage>
</organism>
<dbReference type="InterPro" id="IPR013783">
    <property type="entry name" value="Ig-like_fold"/>
</dbReference>
<comment type="caution">
    <text evidence="3">The sequence shown here is derived from an EMBL/GenBank/DDBJ whole genome shotgun (WGS) entry which is preliminary data.</text>
</comment>
<keyword evidence="4" id="KW-1185">Reference proteome</keyword>
<feature type="compositionally biased region" description="Basic and acidic residues" evidence="1">
    <location>
        <begin position="216"/>
        <end position="233"/>
    </location>
</feature>
<proteinExistence type="predicted"/>
<sequence>MRTPELLVSLLAAVSARREQGGVPLSHDVQRRHSGGFVPIPGYPGHHHGNGYPGGGSQVPVYPGPVYPNPPPYPGHHGGPYPPPVPHTSVHIEPEKIVLNCVVQGYASTPIQWLKPDGPGLVAEGGAVLWDRRHILVESDVFGGGRRSRLVLSYPQPRHLGVYQCQAGSAASRAFRVGGDEFGSGGFQPVFHARSGGSGQILAAREPGSEPEPEPEERGKSEPLTEAEEREKQEIIETIKREIEDVENAVRSARSL</sequence>
<evidence type="ECO:0000259" key="2">
    <source>
        <dbReference type="PROSITE" id="PS50835"/>
    </source>
</evidence>
<evidence type="ECO:0000256" key="1">
    <source>
        <dbReference type="SAM" id="MobiDB-lite"/>
    </source>
</evidence>
<name>A0A6A4WIR6_AMPAM</name>
<dbReference type="SUPFAM" id="SSF48726">
    <property type="entry name" value="Immunoglobulin"/>
    <property type="match status" value="1"/>
</dbReference>
<accession>A0A6A4WIR6</accession>
<dbReference type="InterPro" id="IPR036179">
    <property type="entry name" value="Ig-like_dom_sf"/>
</dbReference>
<evidence type="ECO:0000313" key="4">
    <source>
        <dbReference type="Proteomes" id="UP000440578"/>
    </source>
</evidence>
<dbReference type="Proteomes" id="UP000440578">
    <property type="component" value="Unassembled WGS sequence"/>
</dbReference>
<gene>
    <name evidence="3" type="ORF">FJT64_003019</name>
</gene>
<dbReference type="EMBL" id="VIIS01001102">
    <property type="protein sequence ID" value="KAF0302038.1"/>
    <property type="molecule type" value="Genomic_DNA"/>
</dbReference>
<protein>
    <recommendedName>
        <fullName evidence="2">Ig-like domain-containing protein</fullName>
    </recommendedName>
</protein>
<dbReference type="PROSITE" id="PS50835">
    <property type="entry name" value="IG_LIKE"/>
    <property type="match status" value="1"/>
</dbReference>
<evidence type="ECO:0000313" key="3">
    <source>
        <dbReference type="EMBL" id="KAF0302038.1"/>
    </source>
</evidence>
<dbReference type="AlphaFoldDB" id="A0A6A4WIR6"/>
<dbReference type="InterPro" id="IPR007110">
    <property type="entry name" value="Ig-like_dom"/>
</dbReference>